<evidence type="ECO:0000313" key="3">
    <source>
        <dbReference type="Proteomes" id="UP000327157"/>
    </source>
</evidence>
<dbReference type="AlphaFoldDB" id="A0A5N5F9B5"/>
<dbReference type="OrthoDB" id="910978at2759"/>
<comment type="caution">
    <text evidence="2">The sequence shown here is derived from an EMBL/GenBank/DDBJ whole genome shotgun (WGS) entry which is preliminary data.</text>
</comment>
<comment type="subcellular location">
    <subcellularLocation>
        <location evidence="1">Cell envelope</location>
    </subcellularLocation>
</comment>
<keyword evidence="3" id="KW-1185">Reference proteome</keyword>
<dbReference type="PANTHER" id="PTHR48059:SF30">
    <property type="entry name" value="OS06G0587000 PROTEIN"/>
    <property type="match status" value="1"/>
</dbReference>
<proteinExistence type="predicted"/>
<organism evidence="2 3">
    <name type="scientific">Pyrus ussuriensis x Pyrus communis</name>
    <dbReference type="NCBI Taxonomy" id="2448454"/>
    <lineage>
        <taxon>Eukaryota</taxon>
        <taxon>Viridiplantae</taxon>
        <taxon>Streptophyta</taxon>
        <taxon>Embryophyta</taxon>
        <taxon>Tracheophyta</taxon>
        <taxon>Spermatophyta</taxon>
        <taxon>Magnoliopsida</taxon>
        <taxon>eudicotyledons</taxon>
        <taxon>Gunneridae</taxon>
        <taxon>Pentapetalae</taxon>
        <taxon>rosids</taxon>
        <taxon>fabids</taxon>
        <taxon>Rosales</taxon>
        <taxon>Rosaceae</taxon>
        <taxon>Amygdaloideae</taxon>
        <taxon>Maleae</taxon>
        <taxon>Pyrus</taxon>
    </lineage>
</organism>
<dbReference type="InterPro" id="IPR032675">
    <property type="entry name" value="LRR_dom_sf"/>
</dbReference>
<dbReference type="EMBL" id="SMOL01000753">
    <property type="protein sequence ID" value="KAB2599666.1"/>
    <property type="molecule type" value="Genomic_DNA"/>
</dbReference>
<dbReference type="InterPro" id="IPR051848">
    <property type="entry name" value="PGIP"/>
</dbReference>
<protein>
    <submittedName>
        <fullName evidence="2">DNA-damage-repair/toleration protein DRT100-like</fullName>
    </submittedName>
</protein>
<evidence type="ECO:0000256" key="1">
    <source>
        <dbReference type="ARBA" id="ARBA00004196"/>
    </source>
</evidence>
<name>A0A5N5F9B5_9ROSA</name>
<dbReference type="Proteomes" id="UP000327157">
    <property type="component" value="Chromosome 13"/>
</dbReference>
<accession>A0A5N5F9B5</accession>
<sequence length="80" mass="8631">MKSSQSRFMSASISPQICSLDLLTTFVLADWKGVTGEIPQCLTTFSNLRVLGLVGNKISSEIPTDIGNLNMLTVLNLADN</sequence>
<reference evidence="3" key="2">
    <citation type="submission" date="2019-10" db="EMBL/GenBank/DDBJ databases">
        <title>A de novo genome assembly of a pear dwarfing rootstock.</title>
        <authorList>
            <person name="Wang F."/>
            <person name="Wang J."/>
            <person name="Li S."/>
            <person name="Zhang Y."/>
            <person name="Fang M."/>
            <person name="Ma L."/>
            <person name="Zhao Y."/>
            <person name="Jiang S."/>
        </authorList>
    </citation>
    <scope>NUCLEOTIDE SEQUENCE [LARGE SCALE GENOMIC DNA]</scope>
</reference>
<dbReference type="SUPFAM" id="SSF52058">
    <property type="entry name" value="L domain-like"/>
    <property type="match status" value="1"/>
</dbReference>
<gene>
    <name evidence="2" type="ORF">D8674_009937</name>
</gene>
<dbReference type="PANTHER" id="PTHR48059">
    <property type="entry name" value="POLYGALACTURONASE INHIBITOR 1"/>
    <property type="match status" value="1"/>
</dbReference>
<reference evidence="2 3" key="1">
    <citation type="submission" date="2019-09" db="EMBL/GenBank/DDBJ databases">
        <authorList>
            <person name="Ou C."/>
        </authorList>
    </citation>
    <scope>NUCLEOTIDE SEQUENCE [LARGE SCALE GENOMIC DNA]</scope>
    <source>
        <strain evidence="2">S2</strain>
        <tissue evidence="2">Leaf</tissue>
    </source>
</reference>
<evidence type="ECO:0000313" key="2">
    <source>
        <dbReference type="EMBL" id="KAB2599666.1"/>
    </source>
</evidence>
<dbReference type="Gene3D" id="3.80.10.10">
    <property type="entry name" value="Ribonuclease Inhibitor"/>
    <property type="match status" value="1"/>
</dbReference>
<reference evidence="2 3" key="3">
    <citation type="submission" date="2019-11" db="EMBL/GenBank/DDBJ databases">
        <title>A de novo genome assembly of a pear dwarfing rootstock.</title>
        <authorList>
            <person name="Wang F."/>
            <person name="Wang J."/>
            <person name="Li S."/>
            <person name="Zhang Y."/>
            <person name="Fang M."/>
            <person name="Ma L."/>
            <person name="Zhao Y."/>
            <person name="Jiang S."/>
        </authorList>
    </citation>
    <scope>NUCLEOTIDE SEQUENCE [LARGE SCALE GENOMIC DNA]</scope>
    <source>
        <strain evidence="2">S2</strain>
        <tissue evidence="2">Leaf</tissue>
    </source>
</reference>